<dbReference type="InterPro" id="IPR018499">
    <property type="entry name" value="Tetraspanin/Peripherin"/>
</dbReference>
<keyword evidence="4 7" id="KW-1133">Transmembrane helix</keyword>
<accession>A0AAV9R1T3</accession>
<proteinExistence type="inferred from homology"/>
<sequence length="264" mass="29243">MAQINSCLKRTFIVFNFFFAIIGGIIIGLAVLSQILTSAEEDQSMEGRGMGLIVLYVMGAITMLLGLLGAFGAYKEQKLSLVVFLVCMVIGAFLMIRAGIPAAIARPQVEGILEEKFRDLLPLNSASFQVKHMADTLQTQMHCCGLFSYTDWNDDIPASCQCSAEDEEKYECRMLSYSYLRQGRSIYSKPCFPILMHYVLLLADITLGVIFTLAALAVLGMVLSSIMIHQLRQANRTTILLSVPSIFTPGPPKYQELHNPPPPY</sequence>
<comment type="similarity">
    <text evidence="2 7">Belongs to the tetraspanin (TM4SF) family.</text>
</comment>
<reference evidence="8 9" key="1">
    <citation type="submission" date="2021-06" db="EMBL/GenBank/DDBJ databases">
        <authorList>
            <person name="Palmer J.M."/>
        </authorList>
    </citation>
    <scope>NUCLEOTIDE SEQUENCE [LARGE SCALE GENOMIC DNA]</scope>
    <source>
        <strain evidence="8 9">MEX-2019</strain>
        <tissue evidence="8">Muscle</tissue>
    </source>
</reference>
<feature type="transmembrane region" description="Helical" evidence="7">
    <location>
        <begin position="81"/>
        <end position="100"/>
    </location>
</feature>
<dbReference type="Pfam" id="PF00335">
    <property type="entry name" value="Tetraspanin"/>
    <property type="match status" value="1"/>
</dbReference>
<dbReference type="Gene3D" id="1.10.1450.10">
    <property type="entry name" value="Tetraspanin"/>
    <property type="match status" value="1"/>
</dbReference>
<keyword evidence="5 7" id="KW-0472">Membrane</keyword>
<feature type="transmembrane region" description="Helical" evidence="7">
    <location>
        <begin position="198"/>
        <end position="223"/>
    </location>
</feature>
<evidence type="ECO:0000256" key="1">
    <source>
        <dbReference type="ARBA" id="ARBA00004141"/>
    </source>
</evidence>
<dbReference type="GO" id="GO:0005886">
    <property type="term" value="C:plasma membrane"/>
    <property type="evidence" value="ECO:0007669"/>
    <property type="project" value="TreeGrafter"/>
</dbReference>
<dbReference type="EMBL" id="JAHHUM010002409">
    <property type="protein sequence ID" value="KAK5603728.1"/>
    <property type="molecule type" value="Genomic_DNA"/>
</dbReference>
<keyword evidence="9" id="KW-1185">Reference proteome</keyword>
<dbReference type="AlphaFoldDB" id="A0AAV9R1T3"/>
<feature type="transmembrane region" description="Helical" evidence="7">
    <location>
        <begin position="12"/>
        <end position="33"/>
    </location>
</feature>
<protein>
    <recommendedName>
        <fullName evidence="7">Tetraspanin</fullName>
    </recommendedName>
</protein>
<gene>
    <name evidence="8" type="ORF">CRENBAI_001870</name>
</gene>
<name>A0AAV9R1T3_9TELE</name>
<evidence type="ECO:0000256" key="2">
    <source>
        <dbReference type="ARBA" id="ARBA00006840"/>
    </source>
</evidence>
<dbReference type="InterPro" id="IPR008952">
    <property type="entry name" value="Tetraspanin_EC2_sf"/>
</dbReference>
<dbReference type="Proteomes" id="UP001311232">
    <property type="component" value="Unassembled WGS sequence"/>
</dbReference>
<evidence type="ECO:0000313" key="8">
    <source>
        <dbReference type="EMBL" id="KAK5603728.1"/>
    </source>
</evidence>
<evidence type="ECO:0000256" key="3">
    <source>
        <dbReference type="ARBA" id="ARBA00022692"/>
    </source>
</evidence>
<evidence type="ECO:0000256" key="4">
    <source>
        <dbReference type="ARBA" id="ARBA00022989"/>
    </source>
</evidence>
<keyword evidence="6" id="KW-1015">Disulfide bond</keyword>
<evidence type="ECO:0000256" key="6">
    <source>
        <dbReference type="PIRSR" id="PIRSR002419-1"/>
    </source>
</evidence>
<feature type="transmembrane region" description="Helical" evidence="7">
    <location>
        <begin position="53"/>
        <end position="74"/>
    </location>
</feature>
<dbReference type="PIRSF" id="PIRSF002419">
    <property type="entry name" value="Tetraspanin"/>
    <property type="match status" value="1"/>
</dbReference>
<keyword evidence="3 7" id="KW-0812">Transmembrane</keyword>
<feature type="disulfide bond" evidence="6">
    <location>
        <begin position="143"/>
        <end position="172"/>
    </location>
</feature>
<feature type="disulfide bond" evidence="6">
    <location>
        <begin position="144"/>
        <end position="160"/>
    </location>
</feature>
<dbReference type="InterPro" id="IPR000301">
    <property type="entry name" value="Tetraspanin_animals"/>
</dbReference>
<evidence type="ECO:0000256" key="5">
    <source>
        <dbReference type="ARBA" id="ARBA00023136"/>
    </source>
</evidence>
<evidence type="ECO:0000313" key="9">
    <source>
        <dbReference type="Proteomes" id="UP001311232"/>
    </source>
</evidence>
<dbReference type="PANTHER" id="PTHR19282:SF544">
    <property type="entry name" value="TETRASPANIN"/>
    <property type="match status" value="1"/>
</dbReference>
<dbReference type="PANTHER" id="PTHR19282">
    <property type="entry name" value="TETRASPANIN"/>
    <property type="match status" value="1"/>
</dbReference>
<dbReference type="SUPFAM" id="SSF48652">
    <property type="entry name" value="Tetraspanin"/>
    <property type="match status" value="1"/>
</dbReference>
<organism evidence="8 9">
    <name type="scientific">Crenichthys baileyi</name>
    <name type="common">White River springfish</name>
    <dbReference type="NCBI Taxonomy" id="28760"/>
    <lineage>
        <taxon>Eukaryota</taxon>
        <taxon>Metazoa</taxon>
        <taxon>Chordata</taxon>
        <taxon>Craniata</taxon>
        <taxon>Vertebrata</taxon>
        <taxon>Euteleostomi</taxon>
        <taxon>Actinopterygii</taxon>
        <taxon>Neopterygii</taxon>
        <taxon>Teleostei</taxon>
        <taxon>Neoteleostei</taxon>
        <taxon>Acanthomorphata</taxon>
        <taxon>Ovalentaria</taxon>
        <taxon>Atherinomorphae</taxon>
        <taxon>Cyprinodontiformes</taxon>
        <taxon>Goodeidae</taxon>
        <taxon>Crenichthys</taxon>
    </lineage>
</organism>
<dbReference type="PRINTS" id="PR00259">
    <property type="entry name" value="TMFOUR"/>
</dbReference>
<comment type="subcellular location">
    <subcellularLocation>
        <location evidence="1 7">Membrane</location>
        <topology evidence="1 7">Multi-pass membrane protein</topology>
    </subcellularLocation>
</comment>
<comment type="caution">
    <text evidence="8">The sequence shown here is derived from an EMBL/GenBank/DDBJ whole genome shotgun (WGS) entry which is preliminary data.</text>
</comment>
<evidence type="ECO:0000256" key="7">
    <source>
        <dbReference type="RuleBase" id="RU361218"/>
    </source>
</evidence>